<evidence type="ECO:0000313" key="3">
    <source>
        <dbReference type="EMBL" id="WPB07695.1"/>
    </source>
</evidence>
<feature type="compositionally biased region" description="Pro residues" evidence="1">
    <location>
        <begin position="73"/>
        <end position="86"/>
    </location>
</feature>
<dbReference type="EMBL" id="CP134192">
    <property type="protein sequence ID" value="WPB07695.1"/>
    <property type="molecule type" value="Genomic_DNA"/>
</dbReference>
<dbReference type="AlphaFoldDB" id="A0A2G5HCV3"/>
<evidence type="ECO:0000256" key="1">
    <source>
        <dbReference type="SAM" id="MobiDB-lite"/>
    </source>
</evidence>
<dbReference type="EMBL" id="LKMD01000107">
    <property type="protein sequence ID" value="PIA90377.1"/>
    <property type="molecule type" value="Genomic_DNA"/>
</dbReference>
<reference evidence="2 4" key="1">
    <citation type="submission" date="2015-10" db="EMBL/GenBank/DDBJ databases">
        <title>The cercosporin biosynthetic gene cluster was horizontally transferred to several fungal lineages and shown to be expanded in Cercospora beticola based on microsynteny with recipient genomes.</title>
        <authorList>
            <person name="De Jonge R."/>
            <person name="Ebert M.K."/>
            <person name="Suttle J.C."/>
            <person name="Jurick Ii W.M."/>
            <person name="Secor G.A."/>
            <person name="Thomma B.P."/>
            <person name="Van De Peer Y."/>
            <person name="Bolton M.D."/>
        </authorList>
    </citation>
    <scope>NUCLEOTIDE SEQUENCE [LARGE SCALE GENOMIC DNA]</scope>
    <source>
        <strain evidence="2 4">09-40</strain>
    </source>
</reference>
<evidence type="ECO:0000313" key="5">
    <source>
        <dbReference type="Proteomes" id="UP001302367"/>
    </source>
</evidence>
<evidence type="ECO:0000313" key="4">
    <source>
        <dbReference type="Proteomes" id="UP000230605"/>
    </source>
</evidence>
<keyword evidence="5" id="KW-1185">Reference proteome</keyword>
<accession>A0A2G5HCV3</accession>
<sequence length="125" mass="13746">MEKEESCCLAPAYGYDNYTAAPSKQYIQPPMPAAQYPAFMQYMPTSGPALYVYNPQPYHDLQPKQFGGQYMRPPAPQGWPHPPPPQAFGTAYAGNPLTASSPGRCLSEQFAAGSTWPGRQLRCRG</sequence>
<protein>
    <submittedName>
        <fullName evidence="2">Uncharacterized protein</fullName>
    </submittedName>
</protein>
<feature type="region of interest" description="Disordered" evidence="1">
    <location>
        <begin position="64"/>
        <end position="87"/>
    </location>
</feature>
<dbReference type="Proteomes" id="UP001302367">
    <property type="component" value="Chromosome 9"/>
</dbReference>
<evidence type="ECO:0000313" key="2">
    <source>
        <dbReference type="EMBL" id="PIA90377.1"/>
    </source>
</evidence>
<gene>
    <name evidence="2" type="ORF">CB0940_10956</name>
    <name evidence="3" type="ORF">RHO25_012356</name>
</gene>
<proteinExistence type="predicted"/>
<organism evidence="2 4">
    <name type="scientific">Cercospora beticola</name>
    <name type="common">Sugarbeet leaf spot fungus</name>
    <dbReference type="NCBI Taxonomy" id="122368"/>
    <lineage>
        <taxon>Eukaryota</taxon>
        <taxon>Fungi</taxon>
        <taxon>Dikarya</taxon>
        <taxon>Ascomycota</taxon>
        <taxon>Pezizomycotina</taxon>
        <taxon>Dothideomycetes</taxon>
        <taxon>Dothideomycetidae</taxon>
        <taxon>Mycosphaerellales</taxon>
        <taxon>Mycosphaerellaceae</taxon>
        <taxon>Cercospora</taxon>
    </lineage>
</organism>
<dbReference type="Proteomes" id="UP000230605">
    <property type="component" value="Chromosome 9"/>
</dbReference>
<dbReference type="OrthoDB" id="10628915at2759"/>
<name>A0A2G5HCV3_CERBT</name>
<reference evidence="3 5" key="2">
    <citation type="submission" date="2023-09" db="EMBL/GenBank/DDBJ databases">
        <title>Complete-Gapless Cercospora beticola genome.</title>
        <authorList>
            <person name="Wyatt N.A."/>
            <person name="Spanner R.E."/>
            <person name="Bolton M.D."/>
        </authorList>
    </citation>
    <scope>NUCLEOTIDE SEQUENCE [LARGE SCALE GENOMIC DNA]</scope>
    <source>
        <strain evidence="3">Cb09-40</strain>
    </source>
</reference>